<dbReference type="AlphaFoldDB" id="A0AAD3T691"/>
<proteinExistence type="predicted"/>
<organism evidence="1 2">
    <name type="scientific">Nepenthes gracilis</name>
    <name type="common">Slender pitcher plant</name>
    <dbReference type="NCBI Taxonomy" id="150966"/>
    <lineage>
        <taxon>Eukaryota</taxon>
        <taxon>Viridiplantae</taxon>
        <taxon>Streptophyta</taxon>
        <taxon>Embryophyta</taxon>
        <taxon>Tracheophyta</taxon>
        <taxon>Spermatophyta</taxon>
        <taxon>Magnoliopsida</taxon>
        <taxon>eudicotyledons</taxon>
        <taxon>Gunneridae</taxon>
        <taxon>Pentapetalae</taxon>
        <taxon>Caryophyllales</taxon>
        <taxon>Nepenthaceae</taxon>
        <taxon>Nepenthes</taxon>
    </lineage>
</organism>
<keyword evidence="2" id="KW-1185">Reference proteome</keyword>
<dbReference type="EMBL" id="BSYO01000026">
    <property type="protein sequence ID" value="GMH23497.1"/>
    <property type="molecule type" value="Genomic_DNA"/>
</dbReference>
<accession>A0AAD3T691</accession>
<comment type="caution">
    <text evidence="1">The sequence shown here is derived from an EMBL/GenBank/DDBJ whole genome shotgun (WGS) entry which is preliminary data.</text>
</comment>
<gene>
    <name evidence="1" type="ORF">Nepgr_025340</name>
</gene>
<evidence type="ECO:0000313" key="1">
    <source>
        <dbReference type="EMBL" id="GMH23497.1"/>
    </source>
</evidence>
<sequence length="197" mass="21146">MHLRPLCSGWIGEILQWTEFKAWLAWSRVLPGSFGSFSLFPWLRFGMPADVVVVAPLGWVSVLVAGCDIAATILESRDADCLAGSGEAGIDLGCGDYIGLDAENEFAPSNSVDGVAVNWWWVRSPMQSVVLYHTEAASSEMKKLQPAAHAAIHRVYAVGLLLRGGWHLLQGPSASAERDVSGGGSSCVDDDALYQIL</sequence>
<protein>
    <submittedName>
        <fullName evidence="1">Uncharacterized protein</fullName>
    </submittedName>
</protein>
<reference evidence="1" key="1">
    <citation type="submission" date="2023-05" db="EMBL/GenBank/DDBJ databases">
        <title>Nepenthes gracilis genome sequencing.</title>
        <authorList>
            <person name="Fukushima K."/>
        </authorList>
    </citation>
    <scope>NUCLEOTIDE SEQUENCE</scope>
    <source>
        <strain evidence="1">SING2019-196</strain>
    </source>
</reference>
<evidence type="ECO:0000313" key="2">
    <source>
        <dbReference type="Proteomes" id="UP001279734"/>
    </source>
</evidence>
<dbReference type="Proteomes" id="UP001279734">
    <property type="component" value="Unassembled WGS sequence"/>
</dbReference>
<name>A0AAD3T691_NEPGR</name>